<dbReference type="InterPro" id="IPR001478">
    <property type="entry name" value="PDZ"/>
</dbReference>
<evidence type="ECO:0000313" key="3">
    <source>
        <dbReference type="Proteomes" id="UP000277579"/>
    </source>
</evidence>
<dbReference type="GO" id="GO:0008233">
    <property type="term" value="F:peptidase activity"/>
    <property type="evidence" value="ECO:0007669"/>
    <property type="project" value="UniProtKB-KW"/>
</dbReference>
<dbReference type="Proteomes" id="UP000277579">
    <property type="component" value="Unassembled WGS sequence"/>
</dbReference>
<gene>
    <name evidence="2" type="ORF">CLV94_0882</name>
</gene>
<dbReference type="Gene3D" id="2.30.42.10">
    <property type="match status" value="1"/>
</dbReference>
<organism evidence="2 3">
    <name type="scientific">Flavobacterium endophyticum</name>
    <dbReference type="NCBI Taxonomy" id="1540163"/>
    <lineage>
        <taxon>Bacteria</taxon>
        <taxon>Pseudomonadati</taxon>
        <taxon>Bacteroidota</taxon>
        <taxon>Flavobacteriia</taxon>
        <taxon>Flavobacteriales</taxon>
        <taxon>Flavobacteriaceae</taxon>
        <taxon>Flavobacterium</taxon>
    </lineage>
</organism>
<evidence type="ECO:0000259" key="1">
    <source>
        <dbReference type="PROSITE" id="PS50106"/>
    </source>
</evidence>
<dbReference type="OrthoDB" id="5580718at2"/>
<dbReference type="Gene3D" id="2.40.70.10">
    <property type="entry name" value="Acid Proteases"/>
    <property type="match status" value="2"/>
</dbReference>
<reference evidence="2 3" key="1">
    <citation type="submission" date="2018-10" db="EMBL/GenBank/DDBJ databases">
        <title>Genomic Encyclopedia of Archaeal and Bacterial Type Strains, Phase II (KMG-II): from individual species to whole genera.</title>
        <authorList>
            <person name="Goeker M."/>
        </authorList>
    </citation>
    <scope>NUCLEOTIDE SEQUENCE [LARGE SCALE GENOMIC DNA]</scope>
    <source>
        <strain evidence="2 3">DSM 29537</strain>
    </source>
</reference>
<keyword evidence="2" id="KW-0645">Protease</keyword>
<sequence>MRFLYVFFFLFSAYVHAQKPKEVLNWINTAKSENKDFYYEIPFEYRNNEIVIQVRIGGQTYDYIFDTGGYNNITDAIQAKNNFPILTKQTVGSSNKIKKEINIVKVDSLHIGKLIFHDIAALQMNFEESPTIKCTIDGGLIGASIIKNYIWQIDYPNKKIIVTDQISRIVNLKQAVKVPVTFNSRLMPYIEVKINGKKEKMMFDLGSATLFSMTEKIAKKHGIENAITLTGGGTEGGNGVIKEPIYIINSGKVEIKNLLYLNKPIYYTSTNNEPLIGNPIIKDYIVTMNFKDDEIYFLPINESAVNDGWSTFGFTIEYNDGKSKVATLLKDSEAAKAGLQVNDEIVAVDGQKADCLDYCQCKKIYSRLLENKNEIILDVNKNGQTQKIILKKQKIF</sequence>
<dbReference type="PROSITE" id="PS50106">
    <property type="entry name" value="PDZ"/>
    <property type="match status" value="1"/>
</dbReference>
<dbReference type="SUPFAM" id="SSF50156">
    <property type="entry name" value="PDZ domain-like"/>
    <property type="match status" value="1"/>
</dbReference>
<dbReference type="InterPro" id="IPR036034">
    <property type="entry name" value="PDZ_sf"/>
</dbReference>
<feature type="domain" description="PDZ" evidence="1">
    <location>
        <begin position="297"/>
        <end position="383"/>
    </location>
</feature>
<keyword evidence="2" id="KW-0378">Hydrolase</keyword>
<dbReference type="SMART" id="SM00228">
    <property type="entry name" value="PDZ"/>
    <property type="match status" value="1"/>
</dbReference>
<name>A0A495MIM0_9FLAO</name>
<evidence type="ECO:0000313" key="2">
    <source>
        <dbReference type="EMBL" id="RKS25837.1"/>
    </source>
</evidence>
<dbReference type="GO" id="GO:0006508">
    <property type="term" value="P:proteolysis"/>
    <property type="evidence" value="ECO:0007669"/>
    <property type="project" value="UniProtKB-KW"/>
</dbReference>
<dbReference type="SUPFAM" id="SSF50630">
    <property type="entry name" value="Acid proteases"/>
    <property type="match status" value="2"/>
</dbReference>
<dbReference type="InterPro" id="IPR021109">
    <property type="entry name" value="Peptidase_aspartic_dom_sf"/>
</dbReference>
<comment type="caution">
    <text evidence="2">The sequence shown here is derived from an EMBL/GenBank/DDBJ whole genome shotgun (WGS) entry which is preliminary data.</text>
</comment>
<accession>A0A495MIM0</accession>
<keyword evidence="3" id="KW-1185">Reference proteome</keyword>
<dbReference type="RefSeq" id="WP_121375207.1">
    <property type="nucleotide sequence ID" value="NZ_RBLC01000001.1"/>
</dbReference>
<protein>
    <submittedName>
        <fullName evidence="2">Aspartyl protease</fullName>
    </submittedName>
</protein>
<proteinExistence type="predicted"/>
<dbReference type="EMBL" id="RBLC01000001">
    <property type="protein sequence ID" value="RKS25837.1"/>
    <property type="molecule type" value="Genomic_DNA"/>
</dbReference>
<dbReference type="AlphaFoldDB" id="A0A495MIM0"/>